<evidence type="ECO:0000256" key="2">
    <source>
        <dbReference type="SAM" id="SignalP"/>
    </source>
</evidence>
<protein>
    <submittedName>
        <fullName evidence="3">Uncharacterized protein</fullName>
    </submittedName>
</protein>
<dbReference type="EMBL" id="PVTT01000001">
    <property type="protein sequence ID" value="PRY94758.1"/>
    <property type="molecule type" value="Genomic_DNA"/>
</dbReference>
<keyword evidence="4" id="KW-1185">Reference proteome</keyword>
<dbReference type="AlphaFoldDB" id="A0A2T0X735"/>
<sequence>MKGWVTAAAVLLAAGTAAAEGTGGTGPGASVAGGGGGAVAAPPPRHPALQPLPRPADWARLSRAGQGPAPDWALRLACEGRGSPTACVQVFRRMPPQSRGYPVPFLCRADAGPERRCVAETAVARGEAITLYRLEGGGRAEVRTGPPAMLDGAEAAREGACWRAGERSFCARPG</sequence>
<organism evidence="3 4">
    <name type="scientific">Hasllibacter halocynthiae</name>
    <dbReference type="NCBI Taxonomy" id="595589"/>
    <lineage>
        <taxon>Bacteria</taxon>
        <taxon>Pseudomonadati</taxon>
        <taxon>Pseudomonadota</taxon>
        <taxon>Alphaproteobacteria</taxon>
        <taxon>Rhodobacterales</taxon>
        <taxon>Roseobacteraceae</taxon>
        <taxon>Hasllibacter</taxon>
    </lineage>
</organism>
<feature type="chain" id="PRO_5015605776" evidence="2">
    <location>
        <begin position="20"/>
        <end position="174"/>
    </location>
</feature>
<dbReference type="Proteomes" id="UP000238801">
    <property type="component" value="Unassembled WGS sequence"/>
</dbReference>
<feature type="compositionally biased region" description="Gly residues" evidence="1">
    <location>
        <begin position="21"/>
        <end position="38"/>
    </location>
</feature>
<keyword evidence="2" id="KW-0732">Signal</keyword>
<name>A0A2T0X735_9RHOB</name>
<evidence type="ECO:0000313" key="3">
    <source>
        <dbReference type="EMBL" id="PRY94758.1"/>
    </source>
</evidence>
<accession>A0A2T0X735</accession>
<feature type="region of interest" description="Disordered" evidence="1">
    <location>
        <begin position="18"/>
        <end position="48"/>
    </location>
</feature>
<gene>
    <name evidence="3" type="ORF">BCF33_0356</name>
</gene>
<reference evidence="3 4" key="1">
    <citation type="submission" date="2018-03" db="EMBL/GenBank/DDBJ databases">
        <title>Genomic Encyclopedia of Archaeal and Bacterial Type Strains, Phase II (KMG-II): from individual species to whole genera.</title>
        <authorList>
            <person name="Goeker M."/>
        </authorList>
    </citation>
    <scope>NUCLEOTIDE SEQUENCE [LARGE SCALE GENOMIC DNA]</scope>
    <source>
        <strain evidence="3 4">DSM 29318</strain>
    </source>
</reference>
<evidence type="ECO:0000313" key="4">
    <source>
        <dbReference type="Proteomes" id="UP000238801"/>
    </source>
</evidence>
<proteinExistence type="predicted"/>
<feature type="signal peptide" evidence="2">
    <location>
        <begin position="1"/>
        <end position="19"/>
    </location>
</feature>
<evidence type="ECO:0000256" key="1">
    <source>
        <dbReference type="SAM" id="MobiDB-lite"/>
    </source>
</evidence>
<dbReference type="RefSeq" id="WP_146132764.1">
    <property type="nucleotide sequence ID" value="NZ_PVTT01000001.1"/>
</dbReference>
<comment type="caution">
    <text evidence="3">The sequence shown here is derived from an EMBL/GenBank/DDBJ whole genome shotgun (WGS) entry which is preliminary data.</text>
</comment>